<name>A0A382M0W5_9ZZZZ</name>
<dbReference type="EMBL" id="UINC01089866">
    <property type="protein sequence ID" value="SVC41307.1"/>
    <property type="molecule type" value="Genomic_DNA"/>
</dbReference>
<dbReference type="SUPFAM" id="SSF53850">
    <property type="entry name" value="Periplasmic binding protein-like II"/>
    <property type="match status" value="1"/>
</dbReference>
<dbReference type="GO" id="GO:0006355">
    <property type="term" value="P:regulation of DNA-templated transcription"/>
    <property type="evidence" value="ECO:0007669"/>
    <property type="project" value="TreeGrafter"/>
</dbReference>
<dbReference type="PANTHER" id="PTHR30419">
    <property type="entry name" value="HTH-TYPE TRANSCRIPTIONAL REGULATOR YBHD"/>
    <property type="match status" value="1"/>
</dbReference>
<proteinExistence type="predicted"/>
<accession>A0A382M0W5</accession>
<protein>
    <recommendedName>
        <fullName evidence="1">LysR substrate-binding domain-containing protein</fullName>
    </recommendedName>
</protein>
<evidence type="ECO:0000259" key="1">
    <source>
        <dbReference type="Pfam" id="PF03466"/>
    </source>
</evidence>
<feature type="non-terminal residue" evidence="2">
    <location>
        <position position="1"/>
    </location>
</feature>
<gene>
    <name evidence="2" type="ORF">METZ01_LOCUS294161</name>
</gene>
<dbReference type="CDD" id="cd05466">
    <property type="entry name" value="PBP2_LTTR_substrate"/>
    <property type="match status" value="1"/>
</dbReference>
<reference evidence="2" key="1">
    <citation type="submission" date="2018-05" db="EMBL/GenBank/DDBJ databases">
        <authorList>
            <person name="Lanie J.A."/>
            <person name="Ng W.-L."/>
            <person name="Kazmierczak K.M."/>
            <person name="Andrzejewski T.M."/>
            <person name="Davidsen T.M."/>
            <person name="Wayne K.J."/>
            <person name="Tettelin H."/>
            <person name="Glass J.I."/>
            <person name="Rusch D."/>
            <person name="Podicherti R."/>
            <person name="Tsui H.-C.T."/>
            <person name="Winkler M.E."/>
        </authorList>
    </citation>
    <scope>NUCLEOTIDE SEQUENCE</scope>
</reference>
<sequence length="187" mass="21010">PNVHVVLLTLGGEEIIEMIRTDQVDLGIVGSHMNTPDLTTVPLFEDQIRPLVHREHPAAVTRRSTLSDLAQEPFIQFGSWVSWKQYVQSIFDQIDAEPQEHFQVDSIDAVKRLVKRGLGFTIAPIVAAQDEINNGSLVPIELTDIPPVSREILLIHRRDKYLTASTKVFIDELEQTLGELALETIGR</sequence>
<dbReference type="GO" id="GO:0005829">
    <property type="term" value="C:cytosol"/>
    <property type="evidence" value="ECO:0007669"/>
    <property type="project" value="TreeGrafter"/>
</dbReference>
<dbReference type="PANTHER" id="PTHR30419:SF8">
    <property type="entry name" value="NITROGEN ASSIMILATION TRANSCRIPTIONAL ACTIVATOR-RELATED"/>
    <property type="match status" value="1"/>
</dbReference>
<dbReference type="InterPro" id="IPR050950">
    <property type="entry name" value="HTH-type_LysR_regulators"/>
</dbReference>
<feature type="domain" description="LysR substrate-binding" evidence="1">
    <location>
        <begin position="1"/>
        <end position="176"/>
    </location>
</feature>
<dbReference type="InterPro" id="IPR005119">
    <property type="entry name" value="LysR_subst-bd"/>
</dbReference>
<dbReference type="Pfam" id="PF03466">
    <property type="entry name" value="LysR_substrate"/>
    <property type="match status" value="1"/>
</dbReference>
<organism evidence="2">
    <name type="scientific">marine metagenome</name>
    <dbReference type="NCBI Taxonomy" id="408172"/>
    <lineage>
        <taxon>unclassified sequences</taxon>
        <taxon>metagenomes</taxon>
        <taxon>ecological metagenomes</taxon>
    </lineage>
</organism>
<dbReference type="Gene3D" id="3.40.190.290">
    <property type="match status" value="1"/>
</dbReference>
<dbReference type="AlphaFoldDB" id="A0A382M0W5"/>
<evidence type="ECO:0000313" key="2">
    <source>
        <dbReference type="EMBL" id="SVC41307.1"/>
    </source>
</evidence>